<name>A0A654DS50_SPHMU</name>
<gene>
    <name evidence="1" type="ORF">SPHINGO8BC_90436</name>
</gene>
<dbReference type="Proteomes" id="UP000432350">
    <property type="component" value="Unassembled WGS sequence"/>
</dbReference>
<evidence type="ECO:0008006" key="3">
    <source>
        <dbReference type="Google" id="ProtNLM"/>
    </source>
</evidence>
<reference evidence="1 2" key="1">
    <citation type="submission" date="2019-10" db="EMBL/GenBank/DDBJ databases">
        <authorList>
            <person name="Karimi E."/>
        </authorList>
    </citation>
    <scope>NUCLEOTIDE SEQUENCE [LARGE SCALE GENOMIC DNA]</scope>
    <source>
        <strain evidence="1">Sphingobacterium sp. 8BC</strain>
    </source>
</reference>
<evidence type="ECO:0000313" key="2">
    <source>
        <dbReference type="Proteomes" id="UP000432350"/>
    </source>
</evidence>
<dbReference type="RefSeq" id="WP_159333129.1">
    <property type="nucleotide sequence ID" value="NZ_DAMAQH010000006.1"/>
</dbReference>
<dbReference type="InterPro" id="IPR003737">
    <property type="entry name" value="GlcNAc_PI_deacetylase-related"/>
</dbReference>
<dbReference type="InterPro" id="IPR024078">
    <property type="entry name" value="LmbE-like_dom_sf"/>
</dbReference>
<dbReference type="Gene3D" id="3.40.50.10320">
    <property type="entry name" value="LmbE-like"/>
    <property type="match status" value="1"/>
</dbReference>
<accession>A0A654DS50</accession>
<protein>
    <recommendedName>
        <fullName evidence="3">PIG-L family deacetylase</fullName>
    </recommendedName>
</protein>
<dbReference type="Pfam" id="PF02585">
    <property type="entry name" value="PIG-L"/>
    <property type="match status" value="1"/>
</dbReference>
<dbReference type="SUPFAM" id="SSF102588">
    <property type="entry name" value="LmbE-like"/>
    <property type="match status" value="1"/>
</dbReference>
<dbReference type="AlphaFoldDB" id="A0A654DS50"/>
<dbReference type="EMBL" id="CABWMV010000028">
    <property type="protein sequence ID" value="VXD08307.1"/>
    <property type="molecule type" value="Genomic_DNA"/>
</dbReference>
<organism evidence="1 2">
    <name type="scientific">Sphingobacterium multivorum</name>
    <dbReference type="NCBI Taxonomy" id="28454"/>
    <lineage>
        <taxon>Bacteria</taxon>
        <taxon>Pseudomonadati</taxon>
        <taxon>Bacteroidota</taxon>
        <taxon>Sphingobacteriia</taxon>
        <taxon>Sphingobacteriales</taxon>
        <taxon>Sphingobacteriaceae</taxon>
        <taxon>Sphingobacterium</taxon>
    </lineage>
</organism>
<sequence>MAMEFLAQQAQTQHLNQAFSGKKQMMMRGLSMLKISDRVLYTGAHPDDENNKLLTFLSQDQVVDTAYLSVTRGEGGQNFIGREKGLDLGVLRVQESLAAREIEGTKQFFTRAKDFGFAKSVDETLARWDENGVLADMVWTIRYFRPTVIATRFSPNVPDSHGHHQASAILMAKAFDLAADPTAYSEQLAELAPWQAQQLLWNVYQESGVKDIGGEVTPLPAYISLDIPIRHGSFDLHYGEIAAESRNRHRSQAMGSLAQHHSSIEYFEVLKSASINSEAVNTIFTHCSVQDSYANVFNRLVDDLIAKCESDTAELTLELASILFWMKIVPEDNIIHKKRAEVERLLLDFAGVSLEVQASNALWVPGTEVNMILHAHIPVESNLQLTAVNVPFIRGARQIDLPSSPSKMIHLNGQLLDTILPSFPTWLNANGDAHNYTPESSADVVLTQYGTELLVHLELQFAGLPIAIKLPVRHAGSLVVVAPPVTAAFDSDIVVLSKATQRLVALELQSNIAESLPIKVRLTLPDGLSAFPTEIDLNIAGNAAEKLYFELSSSASQEEIQEIGFEIETSSGIYPFTAKSIVYPHINKVTYFPKGILRVLNLPVDITARKVAYISGMNDELGGSLCQLVEQLDIIPFESIGEINLFDFDAVVLGVRIYNTHPLIAEFHQLFRDYVEQGGVLIGQYNTPYDLHLTEVGTYPLAVSQERITNTETRISFLDPSHRILNYPNVIGQHDFQNWVQDRALFLPQKWSADFEPILRGQNANNQHEDGLLLLRKTGKGYYIYNSLSLFRQLPAGVAGAYRLFANMLSLSSVSDTY</sequence>
<proteinExistence type="predicted"/>
<evidence type="ECO:0000313" key="1">
    <source>
        <dbReference type="EMBL" id="VXD08307.1"/>
    </source>
</evidence>